<keyword evidence="3" id="KW-1185">Reference proteome</keyword>
<keyword evidence="2" id="KW-0560">Oxidoreductase</keyword>
<comment type="caution">
    <text evidence="2">The sequence shown here is derived from an EMBL/GenBank/DDBJ whole genome shotgun (WGS) entry which is preliminary data.</text>
</comment>
<dbReference type="EMBL" id="JNVL01000002">
    <property type="protein sequence ID" value="KER07050.1"/>
    <property type="molecule type" value="Genomic_DNA"/>
</dbReference>
<reference evidence="2 3" key="1">
    <citation type="submission" date="2014-06" db="EMBL/GenBank/DDBJ databases">
        <authorList>
            <person name="Ngugi D.K."/>
            <person name="Blom J."/>
            <person name="Alam I."/>
            <person name="Rashid M."/>
            <person name="Ba Alawi W."/>
            <person name="Zhang G."/>
            <person name="Hikmawan T."/>
            <person name="Guan Y."/>
            <person name="Antunes A."/>
            <person name="Siam R."/>
            <person name="Eldorry H."/>
            <person name="Bajic V."/>
            <person name="Stingl U."/>
        </authorList>
    </citation>
    <scope>NUCLEOTIDE SEQUENCE [LARGE SCALE GENOMIC DNA]</scope>
    <source>
        <strain evidence="2">SCGC AAA799-E16</strain>
    </source>
</reference>
<name>A0A081S7Z7_9ARCH</name>
<evidence type="ECO:0000259" key="1">
    <source>
        <dbReference type="SMART" id="SM00746"/>
    </source>
</evidence>
<protein>
    <submittedName>
        <fullName evidence="2">Toluene monooxygenase system protein A</fullName>
        <ecNumber evidence="2">1.14.13.-</ecNumber>
    </submittedName>
</protein>
<keyword evidence="2" id="KW-0503">Monooxygenase</keyword>
<dbReference type="Pfam" id="PF04945">
    <property type="entry name" value="YHS"/>
    <property type="match status" value="1"/>
</dbReference>
<dbReference type="Proteomes" id="UP000028027">
    <property type="component" value="Unassembled WGS sequence"/>
</dbReference>
<gene>
    <name evidence="2" type="ORF">AAA799E16_00215</name>
</gene>
<dbReference type="Gene3D" id="1.10.620.20">
    <property type="entry name" value="Ribonucleotide Reductase, subunit A"/>
    <property type="match status" value="1"/>
</dbReference>
<dbReference type="GO" id="GO:0004497">
    <property type="term" value="F:monooxygenase activity"/>
    <property type="evidence" value="ECO:0007669"/>
    <property type="project" value="UniProtKB-KW"/>
</dbReference>
<evidence type="ECO:0000313" key="3">
    <source>
        <dbReference type="Proteomes" id="UP000028027"/>
    </source>
</evidence>
<accession>A0A081S7Z7</accession>
<dbReference type="InterPro" id="IPR009078">
    <property type="entry name" value="Ferritin-like_SF"/>
</dbReference>
<organism evidence="2 3">
    <name type="scientific">Marine Group I thaumarchaeote SCGC AAA799-E16</name>
    <dbReference type="NCBI Taxonomy" id="1502292"/>
    <lineage>
        <taxon>Archaea</taxon>
        <taxon>Nitrososphaerota</taxon>
        <taxon>Marine Group I</taxon>
    </lineage>
</organism>
<proteinExistence type="predicted"/>
<sequence length="45" mass="5209">MKDPVCGMEIGEKGEPLLHDGKEYRFCCASCRWAFEQNPEQFIKS</sequence>
<evidence type="ECO:0000313" key="2">
    <source>
        <dbReference type="EMBL" id="KER07050.1"/>
    </source>
</evidence>
<dbReference type="InterPro" id="IPR007029">
    <property type="entry name" value="YHS_dom"/>
</dbReference>
<dbReference type="SUPFAM" id="SSF47240">
    <property type="entry name" value="Ferritin-like"/>
    <property type="match status" value="1"/>
</dbReference>
<dbReference type="InterPro" id="IPR012348">
    <property type="entry name" value="RNR-like"/>
</dbReference>
<feature type="domain" description="TRASH" evidence="1">
    <location>
        <begin position="3"/>
        <end position="39"/>
    </location>
</feature>
<dbReference type="InterPro" id="IPR011017">
    <property type="entry name" value="TRASH_dom"/>
</dbReference>
<dbReference type="EC" id="1.14.13.-" evidence="2"/>
<dbReference type="AlphaFoldDB" id="A0A081S7Z7"/>
<dbReference type="SMART" id="SM00746">
    <property type="entry name" value="TRASH"/>
    <property type="match status" value="1"/>
</dbReference>